<gene>
    <name evidence="3" type="ORF">CLCY_3c00980</name>
</gene>
<keyword evidence="4" id="KW-1185">Reference proteome</keyword>
<reference evidence="3 4" key="1">
    <citation type="submission" date="2015-06" db="EMBL/GenBank/DDBJ databases">
        <title>Draft genome sequence of the purine-degrading Clostridium cylindrosporum HC-1 (DSM 605).</title>
        <authorList>
            <person name="Poehlein A."/>
            <person name="Schiel-Bengelsdorf B."/>
            <person name="Bengelsdorf F."/>
            <person name="Daniel R."/>
            <person name="Duerre P."/>
        </authorList>
    </citation>
    <scope>NUCLEOTIDE SEQUENCE [LARGE SCALE GENOMIC DNA]</scope>
    <source>
        <strain evidence="3 4">DSM 605</strain>
    </source>
</reference>
<comment type="caution">
    <text evidence="3">The sequence shown here is derived from an EMBL/GenBank/DDBJ whole genome shotgun (WGS) entry which is preliminary data.</text>
</comment>
<sequence>MTSIYNNSLKKDNKNNDLIYPKDNPQENFNLSKEEMEKKIEFISNHDYLTKLPHRAFFRKQIKLQCEEFREKERSFALMMLNVDGFKYINDALGYSIGDNLLVEIAYRLKMFLGEDIFISRYFGDQFAIIVPGLGNIGEYEWVAKKVIDLFSNPFIINQHNLNITVSMGVSIFPEDGKDHESLKNYANRALIRAKTEAKNSYKFYSPKMNIQSYKQFILRNDFLKAIKNGEFKVYYQPIIKLKNNEILAAEALIRWDHPTWGLVFPSEFISIADETGFIIDMGNWLLRDICDTYRKWIDSGLPAIKISINYSSIHLQQKNFLENVKNIIDEFKLNPNFLIIEIIESILFENKEEIMHNIKCLRAYGIQVALNNFGRSYSSLQYLNSLNIDILKIDSSFIKNVTIDKTSDIIIESLIKMAQELKVKLVAEGIETDEQLHYLKKLNCHTGQGYLYIEPTPIQEFEKILSKKKLNPINVKNPAIEGRRNFFRINFINLLEVDMTVLTINDKKVNLGYTKALIKDMGPGGLRFISTIRLPIKNNIILQFKTEILAEEINVYGCPKWIEEVHGDLYEYGIEFTVDENERTILTGVLHKFEVKMKNNMGFNEGRFVFDSPNTYFPKLS</sequence>
<dbReference type="Gene3D" id="3.20.20.450">
    <property type="entry name" value="EAL domain"/>
    <property type="match status" value="1"/>
</dbReference>
<name>A0A0J8D7F5_CLOCY</name>
<dbReference type="PANTHER" id="PTHR44757:SF2">
    <property type="entry name" value="BIOFILM ARCHITECTURE MAINTENANCE PROTEIN MBAA"/>
    <property type="match status" value="1"/>
</dbReference>
<dbReference type="CDD" id="cd01948">
    <property type="entry name" value="EAL"/>
    <property type="match status" value="1"/>
</dbReference>
<dbReference type="InterPro" id="IPR000160">
    <property type="entry name" value="GGDEF_dom"/>
</dbReference>
<dbReference type="Pfam" id="PF00563">
    <property type="entry name" value="EAL"/>
    <property type="match status" value="1"/>
</dbReference>
<dbReference type="PANTHER" id="PTHR44757">
    <property type="entry name" value="DIGUANYLATE CYCLASE DGCP"/>
    <property type="match status" value="1"/>
</dbReference>
<evidence type="ECO:0000313" key="3">
    <source>
        <dbReference type="EMBL" id="KMT21827.1"/>
    </source>
</evidence>
<feature type="domain" description="GGDEF" evidence="2">
    <location>
        <begin position="74"/>
        <end position="207"/>
    </location>
</feature>
<feature type="domain" description="EAL" evidence="1">
    <location>
        <begin position="216"/>
        <end position="470"/>
    </location>
</feature>
<evidence type="ECO:0000259" key="2">
    <source>
        <dbReference type="PROSITE" id="PS50887"/>
    </source>
</evidence>
<dbReference type="Pfam" id="PF00990">
    <property type="entry name" value="GGDEF"/>
    <property type="match status" value="1"/>
</dbReference>
<accession>A0A0J8D7F5</accession>
<dbReference type="RefSeq" id="WP_048570481.1">
    <property type="nucleotide sequence ID" value="NZ_LFVU01000026.1"/>
</dbReference>
<evidence type="ECO:0000313" key="4">
    <source>
        <dbReference type="Proteomes" id="UP000036756"/>
    </source>
</evidence>
<dbReference type="CDD" id="cd01949">
    <property type="entry name" value="GGDEF"/>
    <property type="match status" value="1"/>
</dbReference>
<dbReference type="InterPro" id="IPR043128">
    <property type="entry name" value="Rev_trsase/Diguanyl_cyclase"/>
</dbReference>
<dbReference type="PROSITE" id="PS50883">
    <property type="entry name" value="EAL"/>
    <property type="match status" value="1"/>
</dbReference>
<dbReference type="OrthoDB" id="9762141at2"/>
<dbReference type="AlphaFoldDB" id="A0A0J8D7F5"/>
<dbReference type="SMART" id="SM00052">
    <property type="entry name" value="EAL"/>
    <property type="match status" value="1"/>
</dbReference>
<protein>
    <submittedName>
        <fullName evidence="3">Diguanylate cyclase</fullName>
    </submittedName>
</protein>
<organism evidence="3 4">
    <name type="scientific">Clostridium cylindrosporum DSM 605</name>
    <dbReference type="NCBI Taxonomy" id="1121307"/>
    <lineage>
        <taxon>Bacteria</taxon>
        <taxon>Bacillati</taxon>
        <taxon>Bacillota</taxon>
        <taxon>Clostridia</taxon>
        <taxon>Eubacteriales</taxon>
        <taxon>Clostridiaceae</taxon>
        <taxon>Clostridium</taxon>
    </lineage>
</organism>
<dbReference type="InterPro" id="IPR035919">
    <property type="entry name" value="EAL_sf"/>
</dbReference>
<dbReference type="NCBIfam" id="TIGR00254">
    <property type="entry name" value="GGDEF"/>
    <property type="match status" value="1"/>
</dbReference>
<dbReference type="EMBL" id="LFVU01000026">
    <property type="protein sequence ID" value="KMT21827.1"/>
    <property type="molecule type" value="Genomic_DNA"/>
</dbReference>
<dbReference type="InterPro" id="IPR052155">
    <property type="entry name" value="Biofilm_reg_signaling"/>
</dbReference>
<proteinExistence type="predicted"/>
<dbReference type="STRING" id="1121307.CLCY_3c00980"/>
<dbReference type="PATRIC" id="fig|1121307.3.peg.1449"/>
<dbReference type="SUPFAM" id="SSF55073">
    <property type="entry name" value="Nucleotide cyclase"/>
    <property type="match status" value="1"/>
</dbReference>
<dbReference type="SMART" id="SM00267">
    <property type="entry name" value="GGDEF"/>
    <property type="match status" value="1"/>
</dbReference>
<dbReference type="Proteomes" id="UP000036756">
    <property type="component" value="Unassembled WGS sequence"/>
</dbReference>
<dbReference type="SUPFAM" id="SSF141868">
    <property type="entry name" value="EAL domain-like"/>
    <property type="match status" value="1"/>
</dbReference>
<evidence type="ECO:0000259" key="1">
    <source>
        <dbReference type="PROSITE" id="PS50883"/>
    </source>
</evidence>
<dbReference type="InterPro" id="IPR029787">
    <property type="entry name" value="Nucleotide_cyclase"/>
</dbReference>
<dbReference type="PROSITE" id="PS50887">
    <property type="entry name" value="GGDEF"/>
    <property type="match status" value="1"/>
</dbReference>
<dbReference type="Gene3D" id="3.30.70.270">
    <property type="match status" value="1"/>
</dbReference>
<dbReference type="InterPro" id="IPR001633">
    <property type="entry name" value="EAL_dom"/>
</dbReference>